<sequence>MSASLPPLPEPREPTGAPELLELGPSVEEQCLRADAARNRARLLEAAGRLVAEHGAAALTMEAVAAAASVGKGTVFRRFGDRVGLLTALLDHSEKKFQAAFLAGPPPLGPGAPPAERLRAFGSASLRRSVEQLDLQLAAEPSPDRRYTAPSRLLLHRHVVLLLRQAVSEADCELLAQTLLGYLDPATVHHLTKHCGMPLERLEAGWSDLVARVTRTGTPTATAGVLIEPPHAVAPPSAGQPCVEPPHAVAPPGAGQPCVEPPRIDPPC</sequence>
<proteinExistence type="predicted"/>
<dbReference type="Proteomes" id="UP000594008">
    <property type="component" value="Chromosome"/>
</dbReference>
<dbReference type="AlphaFoldDB" id="A0A7M2T8X6"/>
<evidence type="ECO:0000256" key="2">
    <source>
        <dbReference type="PROSITE-ProRule" id="PRU00335"/>
    </source>
</evidence>
<feature type="region of interest" description="Disordered" evidence="3">
    <location>
        <begin position="235"/>
        <end position="268"/>
    </location>
</feature>
<name>A0A7M2T8X6_STRCW</name>
<dbReference type="InterPro" id="IPR001647">
    <property type="entry name" value="HTH_TetR"/>
</dbReference>
<evidence type="ECO:0000256" key="1">
    <source>
        <dbReference type="ARBA" id="ARBA00023125"/>
    </source>
</evidence>
<dbReference type="EMBL" id="CP063374">
    <property type="protein sequence ID" value="QOV44343.1"/>
    <property type="molecule type" value="Genomic_DNA"/>
</dbReference>
<dbReference type="KEGG" id="schf:IPT68_32755"/>
<dbReference type="PRINTS" id="PR00455">
    <property type="entry name" value="HTHTETR"/>
</dbReference>
<dbReference type="PROSITE" id="PS50977">
    <property type="entry name" value="HTH_TETR_2"/>
    <property type="match status" value="1"/>
</dbReference>
<dbReference type="SUPFAM" id="SSF46689">
    <property type="entry name" value="Homeodomain-like"/>
    <property type="match status" value="1"/>
</dbReference>
<feature type="DNA-binding region" description="H-T-H motif" evidence="2">
    <location>
        <begin position="60"/>
        <end position="79"/>
    </location>
</feature>
<dbReference type="InterPro" id="IPR050109">
    <property type="entry name" value="HTH-type_TetR-like_transc_reg"/>
</dbReference>
<evidence type="ECO:0000313" key="6">
    <source>
        <dbReference type="Proteomes" id="UP000594008"/>
    </source>
</evidence>
<evidence type="ECO:0000259" key="4">
    <source>
        <dbReference type="PROSITE" id="PS50977"/>
    </source>
</evidence>
<accession>A0A7M2T8X6</accession>
<gene>
    <name evidence="5" type="ORF">IPT68_32755</name>
</gene>
<dbReference type="GO" id="GO:0003700">
    <property type="term" value="F:DNA-binding transcription factor activity"/>
    <property type="evidence" value="ECO:0007669"/>
    <property type="project" value="TreeGrafter"/>
</dbReference>
<evidence type="ECO:0000313" key="5">
    <source>
        <dbReference type="EMBL" id="QOV44343.1"/>
    </source>
</evidence>
<feature type="domain" description="HTH tetR-type" evidence="4">
    <location>
        <begin position="37"/>
        <end position="97"/>
    </location>
</feature>
<dbReference type="InterPro" id="IPR009057">
    <property type="entry name" value="Homeodomain-like_sf"/>
</dbReference>
<protein>
    <submittedName>
        <fullName evidence="5">Helix-turn-helix transcriptional regulator</fullName>
    </submittedName>
</protein>
<dbReference type="Gene3D" id="1.10.357.10">
    <property type="entry name" value="Tetracycline Repressor, domain 2"/>
    <property type="match status" value="1"/>
</dbReference>
<organism evidence="5 6">
    <name type="scientific">Streptomyces chromofuscus</name>
    <dbReference type="NCBI Taxonomy" id="42881"/>
    <lineage>
        <taxon>Bacteria</taxon>
        <taxon>Bacillati</taxon>
        <taxon>Actinomycetota</taxon>
        <taxon>Actinomycetes</taxon>
        <taxon>Kitasatosporales</taxon>
        <taxon>Streptomycetaceae</taxon>
        <taxon>Streptomyces</taxon>
    </lineage>
</organism>
<dbReference type="Pfam" id="PF00440">
    <property type="entry name" value="TetR_N"/>
    <property type="match status" value="1"/>
</dbReference>
<feature type="region of interest" description="Disordered" evidence="3">
    <location>
        <begin position="1"/>
        <end position="20"/>
    </location>
</feature>
<dbReference type="PANTHER" id="PTHR30055:SF209">
    <property type="entry name" value="POSSIBLE TRANSCRIPTIONAL REGULATORY PROTEIN (PROBABLY TETR-FAMILY)"/>
    <property type="match status" value="1"/>
</dbReference>
<dbReference type="GO" id="GO:0000976">
    <property type="term" value="F:transcription cis-regulatory region binding"/>
    <property type="evidence" value="ECO:0007669"/>
    <property type="project" value="TreeGrafter"/>
</dbReference>
<keyword evidence="1 2" id="KW-0238">DNA-binding</keyword>
<reference evidence="5 6" key="1">
    <citation type="submission" date="2020-10" db="EMBL/GenBank/DDBJ databases">
        <title>Streptomyces chromofuscus complate genome analysis.</title>
        <authorList>
            <person name="Anwar N."/>
        </authorList>
    </citation>
    <scope>NUCLEOTIDE SEQUENCE [LARGE SCALE GENOMIC DNA]</scope>
    <source>
        <strain evidence="5 6">DSM 40273</strain>
    </source>
</reference>
<dbReference type="PANTHER" id="PTHR30055">
    <property type="entry name" value="HTH-TYPE TRANSCRIPTIONAL REGULATOR RUTR"/>
    <property type="match status" value="1"/>
</dbReference>
<evidence type="ECO:0000256" key="3">
    <source>
        <dbReference type="SAM" id="MobiDB-lite"/>
    </source>
</evidence>
<keyword evidence="6" id="KW-1185">Reference proteome</keyword>